<comment type="similarity">
    <text evidence="1">Belongs to the bactofilin family.</text>
</comment>
<evidence type="ECO:0000313" key="4">
    <source>
        <dbReference type="Proteomes" id="UP000216998"/>
    </source>
</evidence>
<dbReference type="PANTHER" id="PTHR35024">
    <property type="entry name" value="HYPOTHETICAL CYTOSOLIC PROTEIN"/>
    <property type="match status" value="1"/>
</dbReference>
<protein>
    <recommendedName>
        <fullName evidence="5">Cell shape determination protein CcmA</fullName>
    </recommendedName>
</protein>
<evidence type="ECO:0000256" key="2">
    <source>
        <dbReference type="SAM" id="MobiDB-lite"/>
    </source>
</evidence>
<name>A0A255Z1F0_9PROT</name>
<reference evidence="3 4" key="1">
    <citation type="submission" date="2017-07" db="EMBL/GenBank/DDBJ databases">
        <title>Niveispirillum cyanobacteriorum sp. nov., isolated from cyanobacterial aggregates in a eutrophic lake.</title>
        <authorList>
            <person name="Cai H."/>
        </authorList>
    </citation>
    <scope>NUCLEOTIDE SEQUENCE [LARGE SCALE GENOMIC DNA]</scope>
    <source>
        <strain evidence="4">TH1-14</strain>
    </source>
</reference>
<organism evidence="3 4">
    <name type="scientific">Niveispirillum lacus</name>
    <dbReference type="NCBI Taxonomy" id="1981099"/>
    <lineage>
        <taxon>Bacteria</taxon>
        <taxon>Pseudomonadati</taxon>
        <taxon>Pseudomonadota</taxon>
        <taxon>Alphaproteobacteria</taxon>
        <taxon>Rhodospirillales</taxon>
        <taxon>Azospirillaceae</taxon>
        <taxon>Niveispirillum</taxon>
    </lineage>
</organism>
<feature type="compositionally biased region" description="Pro residues" evidence="2">
    <location>
        <begin position="16"/>
        <end position="31"/>
    </location>
</feature>
<sequence>MRYWGQDDMFRRQRPPVAPATPTPPEPPVPSAPTVDAGGSTAGFAPVESAVAPSLPSNAAPSTDTGSETSPRTTMNTPFSAPPGGPLSSAAPSLKTEIPRRVVDIPNSPPKRVAPTGTEGNSPATAEMRKLIVGRDISLSGEIAACDVLVVEGTVEAKLRDGHVVEITDTGLFKGSVEIDEADIGGRFEGDITVRGTLKVRTTGRINGNIRYGTLEVENGGQLSGTIQVLGGTPVASPAAAEPAPVPVVDTTADATAETAAG</sequence>
<evidence type="ECO:0000256" key="1">
    <source>
        <dbReference type="ARBA" id="ARBA00044755"/>
    </source>
</evidence>
<dbReference type="PANTHER" id="PTHR35024:SF4">
    <property type="entry name" value="POLYMER-FORMING CYTOSKELETAL PROTEIN"/>
    <property type="match status" value="1"/>
</dbReference>
<proteinExistence type="inferred from homology"/>
<evidence type="ECO:0000313" key="3">
    <source>
        <dbReference type="EMBL" id="OYQ35298.1"/>
    </source>
</evidence>
<dbReference type="Proteomes" id="UP000216998">
    <property type="component" value="Unassembled WGS sequence"/>
</dbReference>
<gene>
    <name evidence="3" type="ORF">CHU95_08770</name>
</gene>
<dbReference type="AlphaFoldDB" id="A0A255Z1F0"/>
<evidence type="ECO:0008006" key="5">
    <source>
        <dbReference type="Google" id="ProtNLM"/>
    </source>
</evidence>
<dbReference type="EMBL" id="NOXU01000026">
    <property type="protein sequence ID" value="OYQ35298.1"/>
    <property type="molecule type" value="Genomic_DNA"/>
</dbReference>
<dbReference type="OrthoDB" id="7349510at2"/>
<feature type="region of interest" description="Disordered" evidence="2">
    <location>
        <begin position="1"/>
        <end position="123"/>
    </location>
</feature>
<keyword evidence="4" id="KW-1185">Reference proteome</keyword>
<comment type="caution">
    <text evidence="3">The sequence shown here is derived from an EMBL/GenBank/DDBJ whole genome shotgun (WGS) entry which is preliminary data.</text>
</comment>
<dbReference type="InterPro" id="IPR007607">
    <property type="entry name" value="BacA/B"/>
</dbReference>
<dbReference type="Pfam" id="PF04519">
    <property type="entry name" value="Bactofilin"/>
    <property type="match status" value="1"/>
</dbReference>
<accession>A0A255Z1F0</accession>
<feature type="compositionally biased region" description="Polar residues" evidence="2">
    <location>
        <begin position="55"/>
        <end position="79"/>
    </location>
</feature>